<organism evidence="1 2">
    <name type="scientific">Arenivirga flava</name>
    <dbReference type="NCBI Taxonomy" id="1930060"/>
    <lineage>
        <taxon>Bacteria</taxon>
        <taxon>Bacillati</taxon>
        <taxon>Actinomycetota</taxon>
        <taxon>Actinomycetes</taxon>
        <taxon>Micrococcales</taxon>
        <taxon>Microbacteriaceae</taxon>
        <taxon>Arenivirga</taxon>
    </lineage>
</organism>
<protein>
    <submittedName>
        <fullName evidence="1">Uncharacterized protein</fullName>
    </submittedName>
</protein>
<evidence type="ECO:0000313" key="1">
    <source>
        <dbReference type="EMBL" id="GMA28510.1"/>
    </source>
</evidence>
<name>A0AA37UFQ2_9MICO</name>
<gene>
    <name evidence="1" type="ORF">GCM10025874_17630</name>
</gene>
<sequence>MSPCRRDARDAAAQARRFIERSFVLTDALLSGYEREDLYGESDRLSRPTWEWLIEADELVSGLHSTALWEPSRQSARRRADFVSGVDALIERRPPDLDDPFLLATLAELRAVVVGFSAI</sequence>
<comment type="caution">
    <text evidence="1">The sequence shown here is derived from an EMBL/GenBank/DDBJ whole genome shotgun (WGS) entry which is preliminary data.</text>
</comment>
<proteinExistence type="predicted"/>
<accession>A0AA37UFQ2</accession>
<reference evidence="1 2" key="1">
    <citation type="journal article" date="2014" name="Int. J. Syst. Evol. Microbiol.">
        <title>Complete genome sequence of Corynebacterium casei LMG S-19264T (=DSM 44701T), isolated from a smear-ripened cheese.</title>
        <authorList>
            <consortium name="US DOE Joint Genome Institute (JGI-PGF)"/>
            <person name="Walter F."/>
            <person name="Albersmeier A."/>
            <person name="Kalinowski J."/>
            <person name="Ruckert C."/>
        </authorList>
    </citation>
    <scope>NUCLEOTIDE SEQUENCE [LARGE SCALE GENOMIC DNA]</scope>
    <source>
        <strain evidence="1 2">NBRC 112289</strain>
    </source>
</reference>
<dbReference type="Proteomes" id="UP001157160">
    <property type="component" value="Unassembled WGS sequence"/>
</dbReference>
<dbReference type="AlphaFoldDB" id="A0AA37UFQ2"/>
<dbReference type="RefSeq" id="WP_284231838.1">
    <property type="nucleotide sequence ID" value="NZ_BSUL01000001.1"/>
</dbReference>
<evidence type="ECO:0000313" key="2">
    <source>
        <dbReference type="Proteomes" id="UP001157160"/>
    </source>
</evidence>
<keyword evidence="2" id="KW-1185">Reference proteome</keyword>
<dbReference type="EMBL" id="BSUL01000001">
    <property type="protein sequence ID" value="GMA28510.1"/>
    <property type="molecule type" value="Genomic_DNA"/>
</dbReference>